<evidence type="ECO:0000256" key="1">
    <source>
        <dbReference type="SAM" id="MobiDB-lite"/>
    </source>
</evidence>
<feature type="compositionally biased region" description="Acidic residues" evidence="1">
    <location>
        <begin position="55"/>
        <end position="85"/>
    </location>
</feature>
<dbReference type="Pfam" id="PF17800">
    <property type="entry name" value="NPL"/>
    <property type="match status" value="1"/>
</dbReference>
<evidence type="ECO:0000259" key="2">
    <source>
        <dbReference type="Pfam" id="PF17800"/>
    </source>
</evidence>
<proteinExistence type="predicted"/>
<feature type="region of interest" description="Disordered" evidence="1">
    <location>
        <begin position="191"/>
        <end position="291"/>
    </location>
</feature>
<dbReference type="OrthoDB" id="1902587at2759"/>
<organism evidence="3 4">
    <name type="scientific">Porphyridium purpureum</name>
    <name type="common">Red alga</name>
    <name type="synonym">Porphyridium cruentum</name>
    <dbReference type="NCBI Taxonomy" id="35688"/>
    <lineage>
        <taxon>Eukaryota</taxon>
        <taxon>Rhodophyta</taxon>
        <taxon>Bangiophyceae</taxon>
        <taxon>Porphyridiales</taxon>
        <taxon>Porphyridiaceae</taxon>
        <taxon>Porphyridium</taxon>
    </lineage>
</organism>
<dbReference type="InterPro" id="IPR041232">
    <property type="entry name" value="NPL"/>
</dbReference>
<name>A0A5J4YZ37_PORPP</name>
<dbReference type="Proteomes" id="UP000324585">
    <property type="component" value="Unassembled WGS sequence"/>
</dbReference>
<dbReference type="AlphaFoldDB" id="A0A5J4YZ37"/>
<feature type="compositionally biased region" description="Low complexity" evidence="1">
    <location>
        <begin position="9"/>
        <end position="18"/>
    </location>
</feature>
<evidence type="ECO:0000313" key="4">
    <source>
        <dbReference type="Proteomes" id="UP000324585"/>
    </source>
</evidence>
<dbReference type="Gene3D" id="2.60.120.340">
    <property type="entry name" value="Nucleoplasmin core domain"/>
    <property type="match status" value="1"/>
</dbReference>
<sequence length="291" mass="31179">MGNNKKKGGMNAAPAPAAADKHAGALADAKKVEAKVVAARAAEAPVKPAKMQDVPDSEEDDDMDMEQYYDGEGMEDDEDDDDDGLDEETLFWGVTLKPDTKESIVMDRNETLVLSMVSLTPELNDKAGRTCLQIAINDEEFTLAVLLAGKAESVPLNLTLSNGDQVELWVTGKNAACVTGNLSVQFDPEDISQYYGGMDDELDEDSDDEPDEAEVPPPKPAAKVEEVDSDDDAEADGSEESEEEEEELEEEPIPSKKPMPSSKGATPAKKRGGNSAASTPGGSHKKSKHKH</sequence>
<gene>
    <name evidence="3" type="ORF">FVE85_2149</name>
</gene>
<feature type="region of interest" description="Disordered" evidence="1">
    <location>
        <begin position="40"/>
        <end position="85"/>
    </location>
</feature>
<dbReference type="EMBL" id="VRMN01000003">
    <property type="protein sequence ID" value="KAA8495994.1"/>
    <property type="molecule type" value="Genomic_DNA"/>
</dbReference>
<feature type="compositionally biased region" description="Acidic residues" evidence="1">
    <location>
        <begin position="198"/>
        <end position="214"/>
    </location>
</feature>
<comment type="caution">
    <text evidence="3">The sequence shown here is derived from an EMBL/GenBank/DDBJ whole genome shotgun (WGS) entry which is preliminary data.</text>
</comment>
<feature type="compositionally biased region" description="Low complexity" evidence="1">
    <location>
        <begin position="40"/>
        <end position="54"/>
    </location>
</feature>
<feature type="compositionally biased region" description="Acidic residues" evidence="1">
    <location>
        <begin position="227"/>
        <end position="252"/>
    </location>
</feature>
<reference evidence="4" key="1">
    <citation type="journal article" date="2019" name="Nat. Commun.">
        <title>Expansion of phycobilisome linker gene families in mesophilic red algae.</title>
        <authorList>
            <person name="Lee J."/>
            <person name="Kim D."/>
            <person name="Bhattacharya D."/>
            <person name="Yoon H.S."/>
        </authorList>
    </citation>
    <scope>NUCLEOTIDE SEQUENCE [LARGE SCALE GENOMIC DNA]</scope>
    <source>
        <strain evidence="4">CCMP 1328</strain>
    </source>
</reference>
<protein>
    <submittedName>
        <fullName evidence="3">FK506-binding protein 4</fullName>
    </submittedName>
</protein>
<feature type="region of interest" description="Disordered" evidence="1">
    <location>
        <begin position="1"/>
        <end position="26"/>
    </location>
</feature>
<keyword evidence="4" id="KW-1185">Reference proteome</keyword>
<evidence type="ECO:0000313" key="3">
    <source>
        <dbReference type="EMBL" id="KAA8495994.1"/>
    </source>
</evidence>
<accession>A0A5J4YZ37</accession>
<feature type="domain" description="Nucleoplasmin-like" evidence="2">
    <location>
        <begin position="91"/>
        <end position="182"/>
    </location>
</feature>